<accession>A0A8S5MLF9</accession>
<dbReference type="EMBL" id="BK014923">
    <property type="protein sequence ID" value="DAD82747.1"/>
    <property type="molecule type" value="Genomic_DNA"/>
</dbReference>
<evidence type="ECO:0000313" key="1">
    <source>
        <dbReference type="EMBL" id="DAD82747.1"/>
    </source>
</evidence>
<sequence>MSPFDYLNYLVSCMCSEEDNTETIDGRHRYFITCIDDTSGKLGGPYFKVQKVANNIQETKSIDTYEVDVGFPDSDLVLGFNILTNDAYSILYNYSEEQKQDAFIYRINDSGLYDSIYSPGYLWDKSKYMVTEQTKTWWAQMTQYPIQVELTLKGLLKPAILMSYVKLNTYFYGRKHSSSGTYIITKQVDTIDTGGYKSSLLLTRIKGDDDLN</sequence>
<proteinExistence type="predicted"/>
<protein>
    <submittedName>
        <fullName evidence="1">Uncharacterized protein</fullName>
    </submittedName>
</protein>
<reference evidence="1" key="1">
    <citation type="journal article" date="2021" name="Proc. Natl. Acad. Sci. U.S.A.">
        <title>A Catalog of Tens of Thousands of Viruses from Human Metagenomes Reveals Hidden Associations with Chronic Diseases.</title>
        <authorList>
            <person name="Tisza M.J."/>
            <person name="Buck C.B."/>
        </authorList>
    </citation>
    <scope>NUCLEOTIDE SEQUENCE</scope>
    <source>
        <strain evidence="1">Ctrpg19</strain>
    </source>
</reference>
<name>A0A8S5MLF9_9CAUD</name>
<organism evidence="1">
    <name type="scientific">Siphoviridae sp. ctrpg19</name>
    <dbReference type="NCBI Taxonomy" id="2826481"/>
    <lineage>
        <taxon>Viruses</taxon>
        <taxon>Duplodnaviria</taxon>
        <taxon>Heunggongvirae</taxon>
        <taxon>Uroviricota</taxon>
        <taxon>Caudoviricetes</taxon>
    </lineage>
</organism>